<gene>
    <name evidence="1" type="ORF">Tco_0681770</name>
</gene>
<keyword evidence="2" id="KW-1185">Reference proteome</keyword>
<reference evidence="1" key="2">
    <citation type="submission" date="2022-01" db="EMBL/GenBank/DDBJ databases">
        <authorList>
            <person name="Yamashiro T."/>
            <person name="Shiraishi A."/>
            <person name="Satake H."/>
            <person name="Nakayama K."/>
        </authorList>
    </citation>
    <scope>NUCLEOTIDE SEQUENCE</scope>
</reference>
<comment type="caution">
    <text evidence="1">The sequence shown here is derived from an EMBL/GenBank/DDBJ whole genome shotgun (WGS) entry which is preliminary data.</text>
</comment>
<evidence type="ECO:0000313" key="2">
    <source>
        <dbReference type="Proteomes" id="UP001151760"/>
    </source>
</evidence>
<organism evidence="1 2">
    <name type="scientific">Tanacetum coccineum</name>
    <dbReference type="NCBI Taxonomy" id="301880"/>
    <lineage>
        <taxon>Eukaryota</taxon>
        <taxon>Viridiplantae</taxon>
        <taxon>Streptophyta</taxon>
        <taxon>Embryophyta</taxon>
        <taxon>Tracheophyta</taxon>
        <taxon>Spermatophyta</taxon>
        <taxon>Magnoliopsida</taxon>
        <taxon>eudicotyledons</taxon>
        <taxon>Gunneridae</taxon>
        <taxon>Pentapetalae</taxon>
        <taxon>asterids</taxon>
        <taxon>campanulids</taxon>
        <taxon>Asterales</taxon>
        <taxon>Asteraceae</taxon>
        <taxon>Asteroideae</taxon>
        <taxon>Anthemideae</taxon>
        <taxon>Anthemidinae</taxon>
        <taxon>Tanacetum</taxon>
    </lineage>
</organism>
<accession>A0ABQ4XQ76</accession>
<evidence type="ECO:0000313" key="1">
    <source>
        <dbReference type="EMBL" id="GJS67206.1"/>
    </source>
</evidence>
<protein>
    <submittedName>
        <fullName evidence="1">Uncharacterized protein</fullName>
    </submittedName>
</protein>
<proteinExistence type="predicted"/>
<name>A0ABQ4XQ76_9ASTR</name>
<reference evidence="1" key="1">
    <citation type="journal article" date="2022" name="Int. J. Mol. Sci.">
        <title>Draft Genome of Tanacetum Coccineum: Genomic Comparison of Closely Related Tanacetum-Family Plants.</title>
        <authorList>
            <person name="Yamashiro T."/>
            <person name="Shiraishi A."/>
            <person name="Nakayama K."/>
            <person name="Satake H."/>
        </authorList>
    </citation>
    <scope>NUCLEOTIDE SEQUENCE</scope>
</reference>
<dbReference type="Proteomes" id="UP001151760">
    <property type="component" value="Unassembled WGS sequence"/>
</dbReference>
<dbReference type="EMBL" id="BQNB010009701">
    <property type="protein sequence ID" value="GJS67206.1"/>
    <property type="molecule type" value="Genomic_DNA"/>
</dbReference>
<sequence>MISGAEIDGELTEKEAKQVEADDQSIQTILMGLPEDIYVAVDSCNTAKEICQKQTYSGENIKQSQVSQQSTAIMEAICPSCSSNEESARSGLQPVVRFLETESGGDQPSYITYLQPPQPNSNYVQQPPFNTNYMQQPMQNPDEITDPSLVILH</sequence>